<dbReference type="AlphaFoldDB" id="A0A1Z5HN79"/>
<dbReference type="InterPro" id="IPR050248">
    <property type="entry name" value="Polysacc_deacetylase_ArnD"/>
</dbReference>
<proteinExistence type="predicted"/>
<dbReference type="InterPro" id="IPR014132">
    <property type="entry name" value="PdaB-like"/>
</dbReference>
<keyword evidence="4" id="KW-1185">Reference proteome</keyword>
<comment type="caution">
    <text evidence="3">The sequence shown here is derived from an EMBL/GenBank/DDBJ whole genome shotgun (WGS) entry which is preliminary data.</text>
</comment>
<evidence type="ECO:0000256" key="1">
    <source>
        <dbReference type="SAM" id="Phobius"/>
    </source>
</evidence>
<dbReference type="PANTHER" id="PTHR10587">
    <property type="entry name" value="GLYCOSYL TRANSFERASE-RELATED"/>
    <property type="match status" value="1"/>
</dbReference>
<dbReference type="PROSITE" id="PS51677">
    <property type="entry name" value="NODB"/>
    <property type="match status" value="1"/>
</dbReference>
<sequence length="249" mass="28560">MRGRREIILVALMVVVLVLAGRFLLFRETEIPVSIKVVSQTSPPIFYVKTNEKKVAFTFDISWGHKMAPKVLEVLREYDVRGTFFISGPWTKRHSDLARRIAEEGHEIGNHGHRHDNMSSYNREQIVENIQEAHAIIKEITGQTPKYLRPPNGDYDDLVVETAREYGYETVIWAVDSLDWKNPGVDYMIRRVKKRVFPGAIILFHASDSCKQTDQALPAIIQELRKEGYEILTLSELLSLGEAGRDDPR</sequence>
<keyword evidence="1" id="KW-1133">Transmembrane helix</keyword>
<dbReference type="SUPFAM" id="SSF88713">
    <property type="entry name" value="Glycoside hydrolase/deacetylase"/>
    <property type="match status" value="1"/>
</dbReference>
<dbReference type="GO" id="GO:0016020">
    <property type="term" value="C:membrane"/>
    <property type="evidence" value="ECO:0007669"/>
    <property type="project" value="TreeGrafter"/>
</dbReference>
<evidence type="ECO:0000313" key="4">
    <source>
        <dbReference type="Proteomes" id="UP000197032"/>
    </source>
</evidence>
<feature type="transmembrane region" description="Helical" evidence="1">
    <location>
        <begin position="7"/>
        <end position="26"/>
    </location>
</feature>
<protein>
    <submittedName>
        <fullName evidence="3">Polysaccharide deacetylase family sporulation protein PdaB</fullName>
    </submittedName>
</protein>
<dbReference type="GO" id="GO:0016810">
    <property type="term" value="F:hydrolase activity, acting on carbon-nitrogen (but not peptide) bonds"/>
    <property type="evidence" value="ECO:0007669"/>
    <property type="project" value="InterPro"/>
</dbReference>
<evidence type="ECO:0000259" key="2">
    <source>
        <dbReference type="PROSITE" id="PS51677"/>
    </source>
</evidence>
<gene>
    <name evidence="3" type="ORF">KKC1_01380</name>
</gene>
<evidence type="ECO:0000313" key="3">
    <source>
        <dbReference type="EMBL" id="GAW90976.1"/>
    </source>
</evidence>
<dbReference type="OrthoDB" id="9806342at2"/>
<keyword evidence="1" id="KW-0472">Membrane</keyword>
<dbReference type="NCBIfam" id="TIGR02764">
    <property type="entry name" value="spore_ybaN_pdaB"/>
    <property type="match status" value="1"/>
</dbReference>
<dbReference type="Gene3D" id="3.20.20.370">
    <property type="entry name" value="Glycoside hydrolase/deacetylase"/>
    <property type="match status" value="1"/>
</dbReference>
<dbReference type="InterPro" id="IPR011330">
    <property type="entry name" value="Glyco_hydro/deAcase_b/a-brl"/>
</dbReference>
<accession>A0A1Z5HN79</accession>
<dbReference type="GO" id="GO:0005975">
    <property type="term" value="P:carbohydrate metabolic process"/>
    <property type="evidence" value="ECO:0007669"/>
    <property type="project" value="InterPro"/>
</dbReference>
<dbReference type="Proteomes" id="UP000197032">
    <property type="component" value="Unassembled WGS sequence"/>
</dbReference>
<feature type="domain" description="NodB homology" evidence="2">
    <location>
        <begin position="53"/>
        <end position="232"/>
    </location>
</feature>
<dbReference type="PANTHER" id="PTHR10587:SF128">
    <property type="entry name" value="POLYSACCHARIDE DEACETYLASE PDAB-RELATED"/>
    <property type="match status" value="1"/>
</dbReference>
<keyword evidence="1" id="KW-0812">Transmembrane</keyword>
<reference evidence="4" key="1">
    <citation type="journal article" date="2017" name="Appl. Environ. Microbiol.">
        <title>Genomic analysis of Calderihabitans maritimus KKC1, a thermophilic hydrogenogenic carboxydotrophic bacterium isolated from marine sediment.</title>
        <authorList>
            <person name="Omae K."/>
            <person name="Yoneda Y."/>
            <person name="Fukuyama Y."/>
            <person name="Yoshida T."/>
            <person name="Sako Y."/>
        </authorList>
    </citation>
    <scope>NUCLEOTIDE SEQUENCE [LARGE SCALE GENOMIC DNA]</scope>
    <source>
        <strain evidence="4">KKC1</strain>
    </source>
</reference>
<dbReference type="RefSeq" id="WP_088552577.1">
    <property type="nucleotide sequence ID" value="NZ_BDGJ01000002.1"/>
</dbReference>
<dbReference type="InterPro" id="IPR002509">
    <property type="entry name" value="NODB_dom"/>
</dbReference>
<organism evidence="3 4">
    <name type="scientific">Calderihabitans maritimus</name>
    <dbReference type="NCBI Taxonomy" id="1246530"/>
    <lineage>
        <taxon>Bacteria</taxon>
        <taxon>Bacillati</taxon>
        <taxon>Bacillota</taxon>
        <taxon>Clostridia</taxon>
        <taxon>Neomoorellales</taxon>
        <taxon>Calderihabitantaceae</taxon>
        <taxon>Calderihabitans</taxon>
    </lineage>
</organism>
<dbReference type="Pfam" id="PF01522">
    <property type="entry name" value="Polysacc_deac_1"/>
    <property type="match status" value="1"/>
</dbReference>
<name>A0A1Z5HN79_9FIRM</name>
<dbReference type="EMBL" id="BDGJ01000002">
    <property type="protein sequence ID" value="GAW90976.1"/>
    <property type="molecule type" value="Genomic_DNA"/>
</dbReference>